<dbReference type="EMBL" id="CAXAJV020001300">
    <property type="protein sequence ID" value="CAL7950663.1"/>
    <property type="molecule type" value="Genomic_DNA"/>
</dbReference>
<organism evidence="2 3">
    <name type="scientific">Xylocopa violacea</name>
    <name type="common">Violet carpenter bee</name>
    <name type="synonym">Apis violacea</name>
    <dbReference type="NCBI Taxonomy" id="135666"/>
    <lineage>
        <taxon>Eukaryota</taxon>
        <taxon>Metazoa</taxon>
        <taxon>Ecdysozoa</taxon>
        <taxon>Arthropoda</taxon>
        <taxon>Hexapoda</taxon>
        <taxon>Insecta</taxon>
        <taxon>Pterygota</taxon>
        <taxon>Neoptera</taxon>
        <taxon>Endopterygota</taxon>
        <taxon>Hymenoptera</taxon>
        <taxon>Apocrita</taxon>
        <taxon>Aculeata</taxon>
        <taxon>Apoidea</taxon>
        <taxon>Anthophila</taxon>
        <taxon>Apidae</taxon>
        <taxon>Xylocopa</taxon>
        <taxon>Xylocopa</taxon>
    </lineage>
</organism>
<evidence type="ECO:0000313" key="3">
    <source>
        <dbReference type="Proteomes" id="UP001642520"/>
    </source>
</evidence>
<feature type="region of interest" description="Disordered" evidence="1">
    <location>
        <begin position="202"/>
        <end position="226"/>
    </location>
</feature>
<keyword evidence="3" id="KW-1185">Reference proteome</keyword>
<feature type="compositionally biased region" description="Basic residues" evidence="1">
    <location>
        <begin position="1"/>
        <end position="10"/>
    </location>
</feature>
<comment type="caution">
    <text evidence="2">The sequence shown here is derived from an EMBL/GenBank/DDBJ whole genome shotgun (WGS) entry which is preliminary data.</text>
</comment>
<dbReference type="SUPFAM" id="SSF52047">
    <property type="entry name" value="RNI-like"/>
    <property type="match status" value="1"/>
</dbReference>
<dbReference type="Pfam" id="PF13516">
    <property type="entry name" value="LRR_6"/>
    <property type="match status" value="3"/>
</dbReference>
<sequence length="382" mass="44198">MADKKSRHNASARDKLSSIGGDTSRTVQENFVTEFLRYAEVYNVDPLPRIIVSFLVDIGCVEDLNLDMNPNAQENYHLLCAGAGRLKYLSLRLCKITDDGMKKIANELRYRDPPNDPKLTILNLANNHVTTDGAVYVAKMLRTNRSLRCLVLLGNRICDEGALLILRELQIITLEHEEIVKLRRKKFAELALIDEWMEKRESEEIDKSTSEEPSKKNNKSRSRQSLIKRSKKFPQETLVKTKNEETTIYHSDSMQKIREILGHEKCHPFRKESFPMNGEIMATGNLELQYLDLSYNYLTNNILQEFVNCLYYQNYMLLGDTRRGLLYVLLEGGDVREKGGKDWDTFEELLRQRQSGERLESDAFREFVSNESETLRQSVISL</sequence>
<dbReference type="Proteomes" id="UP001642520">
    <property type="component" value="Unassembled WGS sequence"/>
</dbReference>
<dbReference type="SMART" id="SM00368">
    <property type="entry name" value="LRR_RI"/>
    <property type="match status" value="3"/>
</dbReference>
<name>A0ABP1PDN4_XYLVO</name>
<reference evidence="2 3" key="1">
    <citation type="submission" date="2024-08" db="EMBL/GenBank/DDBJ databases">
        <authorList>
            <person name="Will J Nash"/>
            <person name="Angela Man"/>
            <person name="Seanna McTaggart"/>
            <person name="Kendall Baker"/>
            <person name="Tom Barker"/>
            <person name="Leah Catchpole"/>
            <person name="Alex Durrant"/>
            <person name="Karim Gharbi"/>
            <person name="Naomi Irish"/>
            <person name="Gemy Kaithakottil"/>
            <person name="Debby Ku"/>
            <person name="Aaliyah Providence"/>
            <person name="Felix Shaw"/>
            <person name="David Swarbreck"/>
            <person name="Chris Watkins"/>
            <person name="Ann M. McCartney"/>
            <person name="Giulio Formenti"/>
            <person name="Alice Mouton"/>
            <person name="Noel Vella"/>
            <person name="Bjorn M von Reumont"/>
            <person name="Adriana Vella"/>
            <person name="Wilfried Haerty"/>
        </authorList>
    </citation>
    <scope>NUCLEOTIDE SEQUENCE [LARGE SCALE GENOMIC DNA]</scope>
</reference>
<dbReference type="InterPro" id="IPR001611">
    <property type="entry name" value="Leu-rich_rpt"/>
</dbReference>
<accession>A0ABP1PDN4</accession>
<feature type="region of interest" description="Disordered" evidence="1">
    <location>
        <begin position="1"/>
        <end position="21"/>
    </location>
</feature>
<evidence type="ECO:0000256" key="1">
    <source>
        <dbReference type="SAM" id="MobiDB-lite"/>
    </source>
</evidence>
<dbReference type="Gene3D" id="3.80.10.10">
    <property type="entry name" value="Ribonuclease Inhibitor"/>
    <property type="match status" value="1"/>
</dbReference>
<protein>
    <submittedName>
        <fullName evidence="2">Uncharacterized protein</fullName>
    </submittedName>
</protein>
<dbReference type="InterPro" id="IPR053040">
    <property type="entry name" value="LRR-containing_protein_71"/>
</dbReference>
<evidence type="ECO:0000313" key="2">
    <source>
        <dbReference type="EMBL" id="CAL7950663.1"/>
    </source>
</evidence>
<dbReference type="Pfam" id="PF00560">
    <property type="entry name" value="LRR_1"/>
    <property type="match status" value="1"/>
</dbReference>
<dbReference type="PANTHER" id="PTHR46984">
    <property type="entry name" value="LEUCINE-RICH REPEAT-CONTAINING PROTEIN 71"/>
    <property type="match status" value="1"/>
</dbReference>
<gene>
    <name evidence="2" type="ORF">XYLVIOL_LOCUS10102</name>
</gene>
<dbReference type="InterPro" id="IPR032675">
    <property type="entry name" value="LRR_dom_sf"/>
</dbReference>
<feature type="compositionally biased region" description="Basic residues" evidence="1">
    <location>
        <begin position="216"/>
        <end position="226"/>
    </location>
</feature>
<dbReference type="PANTHER" id="PTHR46984:SF1">
    <property type="entry name" value="LEUCINE-RICH REPEAT-CONTAINING PROTEIN 71"/>
    <property type="match status" value="1"/>
</dbReference>
<feature type="compositionally biased region" description="Basic and acidic residues" evidence="1">
    <location>
        <begin position="202"/>
        <end position="215"/>
    </location>
</feature>
<proteinExistence type="predicted"/>